<evidence type="ECO:0000256" key="2">
    <source>
        <dbReference type="ARBA" id="ARBA00022703"/>
    </source>
</evidence>
<dbReference type="EMBL" id="FUEG01000027">
    <property type="protein sequence ID" value="SJL15162.1"/>
    <property type="molecule type" value="Genomic_DNA"/>
</dbReference>
<evidence type="ECO:0000313" key="6">
    <source>
        <dbReference type="EMBL" id="SJL15162.1"/>
    </source>
</evidence>
<feature type="transmembrane region" description="Helical" evidence="4">
    <location>
        <begin position="235"/>
        <end position="257"/>
    </location>
</feature>
<evidence type="ECO:0000256" key="1">
    <source>
        <dbReference type="ARBA" id="ARBA00009005"/>
    </source>
</evidence>
<dbReference type="Pfam" id="PF00656">
    <property type="entry name" value="Peptidase_C14"/>
    <property type="match status" value="1"/>
</dbReference>
<dbReference type="InterPro" id="IPR029030">
    <property type="entry name" value="Caspase-like_dom_sf"/>
</dbReference>
<dbReference type="OMA" id="MYHIMIR"/>
<dbReference type="Gene3D" id="3.40.50.12660">
    <property type="match status" value="1"/>
</dbReference>
<dbReference type="Gene3D" id="1.20.930.20">
    <property type="entry name" value="Adaptor protein Cbl, N-terminal domain"/>
    <property type="match status" value="1"/>
</dbReference>
<feature type="domain" description="Peptidase C14 caspase" evidence="5">
    <location>
        <begin position="297"/>
        <end position="541"/>
    </location>
</feature>
<dbReference type="InterPro" id="IPR059179">
    <property type="entry name" value="MLKL-like_MCAfunc"/>
</dbReference>
<keyword evidence="3" id="KW-0645">Protease</keyword>
<comment type="similarity">
    <text evidence="1">Belongs to the peptidase C14B family.</text>
</comment>
<dbReference type="SUPFAM" id="SSF52129">
    <property type="entry name" value="Caspase-like"/>
    <property type="match status" value="1"/>
</dbReference>
<evidence type="ECO:0000256" key="4">
    <source>
        <dbReference type="SAM" id="Phobius"/>
    </source>
</evidence>
<dbReference type="STRING" id="47428.A0A284S2C8"/>
<accession>A0A284S2C8</accession>
<evidence type="ECO:0000259" key="5">
    <source>
        <dbReference type="Pfam" id="PF00656"/>
    </source>
</evidence>
<dbReference type="GO" id="GO:0005737">
    <property type="term" value="C:cytoplasm"/>
    <property type="evidence" value="ECO:0007669"/>
    <property type="project" value="TreeGrafter"/>
</dbReference>
<sequence>MGNKAKAMIRPTLVLLKGLQAAGDIAPLPYIKGIAALAITILELVDNAFTNNRDIQELVERIGNTVTAVNDVAVTYSRIGSEDMSSIEELCADFHRCLEAIIGEVREMERNNANRGRIVQYLMTPNIRDEINGFVRQVDNLQRNFNTKNILRICANNEVSDSYLRALEHGMRELRAEHSDMNRTLTLLLVSHNELRTQVSNQGGLPGAMSRIAKRNRSKGTVVIHSTIDPRYMSYYLLLATLSTTLFWTMSCFTNFLPTPSNLYSQRARIRRYSSPCAQISTSGHIVQRRRHQHGPRRKALCIGINYVGQSDQLKGCIHDARSIREFLICYCNYKAWDIAMLTDDSPDPRQRPTRKNIIDAMNWLVNDAQSGDTLFFFYAGSGRQVCTERGNKRIVLTSTTSTAILPVDYDQHGDVLHEDMYHIMIRPLPTGCRLTVLLSCCHSAGALDLPYVYDSDTHLMSPRPLTSPKLTAADVVIWSGGKGMAIHETVVGGVAVSAFNYAFISSLKMNPKQSCRELLHSLRNHLAARHNSEKPQLVTSSQRIDADLPATL</sequence>
<gene>
    <name evidence="6" type="ORF">ARMOST_18647</name>
</gene>
<dbReference type="GO" id="GO:0004197">
    <property type="term" value="F:cysteine-type endopeptidase activity"/>
    <property type="evidence" value="ECO:0007669"/>
    <property type="project" value="InterPro"/>
</dbReference>
<dbReference type="CDD" id="cd21037">
    <property type="entry name" value="MLKL_NTD"/>
    <property type="match status" value="1"/>
</dbReference>
<dbReference type="GO" id="GO:0006508">
    <property type="term" value="P:proteolysis"/>
    <property type="evidence" value="ECO:0007669"/>
    <property type="project" value="InterPro"/>
</dbReference>
<dbReference type="GO" id="GO:0006915">
    <property type="term" value="P:apoptotic process"/>
    <property type="evidence" value="ECO:0007669"/>
    <property type="project" value="UniProtKB-KW"/>
</dbReference>
<keyword evidence="4" id="KW-0472">Membrane</keyword>
<keyword evidence="4" id="KW-1133">Transmembrane helix</keyword>
<protein>
    <recommendedName>
        <fullName evidence="5">Peptidase C14 caspase domain-containing protein</fullName>
    </recommendedName>
</protein>
<dbReference type="InterPro" id="IPR036537">
    <property type="entry name" value="Adaptor_Cbl_N_dom_sf"/>
</dbReference>
<evidence type="ECO:0000256" key="3">
    <source>
        <dbReference type="ARBA" id="ARBA00022807"/>
    </source>
</evidence>
<dbReference type="OrthoDB" id="3223806at2759"/>
<keyword evidence="4" id="KW-0812">Transmembrane</keyword>
<keyword evidence="3" id="KW-0788">Thiol protease</keyword>
<keyword evidence="3" id="KW-0378">Hydrolase</keyword>
<dbReference type="Proteomes" id="UP000219338">
    <property type="component" value="Unassembled WGS sequence"/>
</dbReference>
<dbReference type="InterPro" id="IPR011600">
    <property type="entry name" value="Pept_C14_caspase"/>
</dbReference>
<evidence type="ECO:0000313" key="7">
    <source>
        <dbReference type="Proteomes" id="UP000219338"/>
    </source>
</evidence>
<reference evidence="7" key="1">
    <citation type="journal article" date="2017" name="Nat. Ecol. Evol.">
        <title>Genome expansion and lineage-specific genetic innovations in the forest pathogenic fungi Armillaria.</title>
        <authorList>
            <person name="Sipos G."/>
            <person name="Prasanna A.N."/>
            <person name="Walter M.C."/>
            <person name="O'Connor E."/>
            <person name="Balint B."/>
            <person name="Krizsan K."/>
            <person name="Kiss B."/>
            <person name="Hess J."/>
            <person name="Varga T."/>
            <person name="Slot J."/>
            <person name="Riley R."/>
            <person name="Boka B."/>
            <person name="Rigling D."/>
            <person name="Barry K."/>
            <person name="Lee J."/>
            <person name="Mihaltcheva S."/>
            <person name="LaButti K."/>
            <person name="Lipzen A."/>
            <person name="Waldron R."/>
            <person name="Moloney N.M."/>
            <person name="Sperisen C."/>
            <person name="Kredics L."/>
            <person name="Vagvoelgyi C."/>
            <person name="Patrignani A."/>
            <person name="Fitzpatrick D."/>
            <person name="Nagy I."/>
            <person name="Doyle S."/>
            <person name="Anderson J.B."/>
            <person name="Grigoriev I.V."/>
            <person name="Gueldener U."/>
            <person name="Muensterkoetter M."/>
            <person name="Nagy L.G."/>
        </authorList>
    </citation>
    <scope>NUCLEOTIDE SEQUENCE [LARGE SCALE GENOMIC DNA]</scope>
    <source>
        <strain evidence="7">C18/9</strain>
    </source>
</reference>
<name>A0A284S2C8_ARMOS</name>
<keyword evidence="2" id="KW-0053">Apoptosis</keyword>
<dbReference type="InterPro" id="IPR050452">
    <property type="entry name" value="Metacaspase"/>
</dbReference>
<dbReference type="PANTHER" id="PTHR48104:SF30">
    <property type="entry name" value="METACASPASE-1"/>
    <property type="match status" value="1"/>
</dbReference>
<dbReference type="GO" id="GO:0007166">
    <property type="term" value="P:cell surface receptor signaling pathway"/>
    <property type="evidence" value="ECO:0007669"/>
    <property type="project" value="InterPro"/>
</dbReference>
<dbReference type="PANTHER" id="PTHR48104">
    <property type="entry name" value="METACASPASE-4"/>
    <property type="match status" value="1"/>
</dbReference>
<keyword evidence="7" id="KW-1185">Reference proteome</keyword>
<proteinExistence type="inferred from homology"/>
<dbReference type="AlphaFoldDB" id="A0A284S2C8"/>
<organism evidence="6 7">
    <name type="scientific">Armillaria ostoyae</name>
    <name type="common">Armillaria root rot fungus</name>
    <dbReference type="NCBI Taxonomy" id="47428"/>
    <lineage>
        <taxon>Eukaryota</taxon>
        <taxon>Fungi</taxon>
        <taxon>Dikarya</taxon>
        <taxon>Basidiomycota</taxon>
        <taxon>Agaricomycotina</taxon>
        <taxon>Agaricomycetes</taxon>
        <taxon>Agaricomycetidae</taxon>
        <taxon>Agaricales</taxon>
        <taxon>Marasmiineae</taxon>
        <taxon>Physalacriaceae</taxon>
        <taxon>Armillaria</taxon>
    </lineage>
</organism>